<reference evidence="1 2" key="1">
    <citation type="submission" date="2015-04" db="EMBL/GenBank/DDBJ databases">
        <authorList>
            <person name="Syromyatnikov M.Y."/>
            <person name="Popov V.N."/>
        </authorList>
    </citation>
    <scope>NUCLEOTIDE SEQUENCE [LARGE SCALE GENOMIC DNA]</scope>
</reference>
<accession>A0A1J1J1Z1</accession>
<organism evidence="1 2">
    <name type="scientific">Clunio marinus</name>
    <dbReference type="NCBI Taxonomy" id="568069"/>
    <lineage>
        <taxon>Eukaryota</taxon>
        <taxon>Metazoa</taxon>
        <taxon>Ecdysozoa</taxon>
        <taxon>Arthropoda</taxon>
        <taxon>Hexapoda</taxon>
        <taxon>Insecta</taxon>
        <taxon>Pterygota</taxon>
        <taxon>Neoptera</taxon>
        <taxon>Endopterygota</taxon>
        <taxon>Diptera</taxon>
        <taxon>Nematocera</taxon>
        <taxon>Chironomoidea</taxon>
        <taxon>Chironomidae</taxon>
        <taxon>Clunio</taxon>
    </lineage>
</organism>
<dbReference type="AlphaFoldDB" id="A0A1J1J1Z1"/>
<evidence type="ECO:0000313" key="1">
    <source>
        <dbReference type="EMBL" id="CRL05962.1"/>
    </source>
</evidence>
<protein>
    <submittedName>
        <fullName evidence="1">CLUMA_CG019005, isoform A</fullName>
    </submittedName>
</protein>
<dbReference type="Proteomes" id="UP000183832">
    <property type="component" value="Unassembled WGS sequence"/>
</dbReference>
<sequence>MILLNVRTKKNLKEHSSDIESYKLSEINFHRNPMRAAFN</sequence>
<dbReference type="EMBL" id="CVRI01000066">
    <property type="protein sequence ID" value="CRL05962.1"/>
    <property type="molecule type" value="Genomic_DNA"/>
</dbReference>
<proteinExistence type="predicted"/>
<name>A0A1J1J1Z1_9DIPT</name>
<gene>
    <name evidence="1" type="ORF">CLUMA_CG019005</name>
</gene>
<feature type="non-terminal residue" evidence="1">
    <location>
        <position position="39"/>
    </location>
</feature>
<evidence type="ECO:0000313" key="2">
    <source>
        <dbReference type="Proteomes" id="UP000183832"/>
    </source>
</evidence>
<keyword evidence="2" id="KW-1185">Reference proteome</keyword>